<gene>
    <name evidence="4" type="primary">LOC113464842</name>
</gene>
<dbReference type="InterPro" id="IPR036236">
    <property type="entry name" value="Znf_C2H2_sf"/>
</dbReference>
<keyword evidence="1" id="KW-0863">Zinc-finger</keyword>
<feature type="domain" description="C2H2-type" evidence="2">
    <location>
        <begin position="63"/>
        <end position="87"/>
    </location>
</feature>
<evidence type="ECO:0000313" key="4">
    <source>
        <dbReference type="RefSeq" id="XP_026672955.1"/>
    </source>
</evidence>
<reference evidence="4" key="1">
    <citation type="submission" date="2025-08" db="UniProtKB">
        <authorList>
            <consortium name="RefSeq"/>
        </authorList>
    </citation>
    <scope>IDENTIFICATION</scope>
    <source>
        <tissue evidence="4">Whole body</tissue>
    </source>
</reference>
<dbReference type="AlphaFoldDB" id="A0AAJ7WEZ8"/>
<dbReference type="GeneID" id="113464842"/>
<evidence type="ECO:0000259" key="2">
    <source>
        <dbReference type="PROSITE" id="PS50157"/>
    </source>
</evidence>
<dbReference type="InterPro" id="IPR013087">
    <property type="entry name" value="Znf_C2H2_type"/>
</dbReference>
<evidence type="ECO:0000313" key="3">
    <source>
        <dbReference type="Proteomes" id="UP000694925"/>
    </source>
</evidence>
<feature type="domain" description="C2H2-type" evidence="2">
    <location>
        <begin position="35"/>
        <end position="61"/>
    </location>
</feature>
<keyword evidence="3" id="KW-1185">Reference proteome</keyword>
<evidence type="ECO:0000256" key="1">
    <source>
        <dbReference type="PROSITE-ProRule" id="PRU00042"/>
    </source>
</evidence>
<dbReference type="Gene3D" id="3.30.160.60">
    <property type="entry name" value="Classic Zinc Finger"/>
    <property type="match status" value="1"/>
</dbReference>
<dbReference type="SUPFAM" id="SSF57667">
    <property type="entry name" value="beta-beta-alpha zinc fingers"/>
    <property type="match status" value="1"/>
</dbReference>
<organism evidence="3 4">
    <name type="scientific">Ceratina calcarata</name>
    <dbReference type="NCBI Taxonomy" id="156304"/>
    <lineage>
        <taxon>Eukaryota</taxon>
        <taxon>Metazoa</taxon>
        <taxon>Ecdysozoa</taxon>
        <taxon>Arthropoda</taxon>
        <taxon>Hexapoda</taxon>
        <taxon>Insecta</taxon>
        <taxon>Pterygota</taxon>
        <taxon>Neoptera</taxon>
        <taxon>Endopterygota</taxon>
        <taxon>Hymenoptera</taxon>
        <taxon>Apocrita</taxon>
        <taxon>Aculeata</taxon>
        <taxon>Apoidea</taxon>
        <taxon>Anthophila</taxon>
        <taxon>Apidae</taxon>
        <taxon>Ceratina</taxon>
        <taxon>Zadontomerus</taxon>
    </lineage>
</organism>
<dbReference type="PROSITE" id="PS50157">
    <property type="entry name" value="ZINC_FINGER_C2H2_2"/>
    <property type="match status" value="2"/>
</dbReference>
<dbReference type="KEGG" id="ccal:113464842"/>
<accession>A0AAJ7WEZ8</accession>
<protein>
    <submittedName>
        <fullName evidence="4">Zinc finger protein 775-like</fullName>
    </submittedName>
</protein>
<dbReference type="RefSeq" id="XP_026672955.1">
    <property type="nucleotide sequence ID" value="XM_026817154.1"/>
</dbReference>
<name>A0AAJ7WEZ8_9HYME</name>
<dbReference type="GO" id="GO:0008270">
    <property type="term" value="F:zinc ion binding"/>
    <property type="evidence" value="ECO:0007669"/>
    <property type="project" value="UniProtKB-KW"/>
</dbReference>
<dbReference type="Pfam" id="PF00096">
    <property type="entry name" value="zf-C2H2"/>
    <property type="match status" value="2"/>
</dbReference>
<keyword evidence="1" id="KW-0479">Metal-binding</keyword>
<sequence length="99" mass="11610">MTFLISGEMIMFPAKGAELVYDSYPDFDSTNLKKYVCSCGKVYSQKSSLYRHMRYECGKVPNVPCPQCEKMFKHRHHMTQHLRSCRHGDLFTNCYVTRT</sequence>
<dbReference type="Proteomes" id="UP000694925">
    <property type="component" value="Unplaced"/>
</dbReference>
<dbReference type="PROSITE" id="PS00028">
    <property type="entry name" value="ZINC_FINGER_C2H2_1"/>
    <property type="match status" value="1"/>
</dbReference>
<proteinExistence type="predicted"/>
<keyword evidence="1" id="KW-0862">Zinc</keyword>